<dbReference type="Proteomes" id="UP000325780">
    <property type="component" value="Unassembled WGS sequence"/>
</dbReference>
<feature type="compositionally biased region" description="Low complexity" evidence="1">
    <location>
        <begin position="286"/>
        <end position="319"/>
    </location>
</feature>
<feature type="compositionally biased region" description="Basic and acidic residues" evidence="1">
    <location>
        <begin position="387"/>
        <end position="396"/>
    </location>
</feature>
<feature type="compositionally biased region" description="Basic and acidic residues" evidence="1">
    <location>
        <begin position="415"/>
        <end position="434"/>
    </location>
</feature>
<organism evidence="2 3">
    <name type="scientific">Aspergillus avenaceus</name>
    <dbReference type="NCBI Taxonomy" id="36643"/>
    <lineage>
        <taxon>Eukaryota</taxon>
        <taxon>Fungi</taxon>
        <taxon>Dikarya</taxon>
        <taxon>Ascomycota</taxon>
        <taxon>Pezizomycotina</taxon>
        <taxon>Eurotiomycetes</taxon>
        <taxon>Eurotiomycetidae</taxon>
        <taxon>Eurotiales</taxon>
        <taxon>Aspergillaceae</taxon>
        <taxon>Aspergillus</taxon>
        <taxon>Aspergillus subgen. Circumdati</taxon>
    </lineage>
</organism>
<feature type="compositionally biased region" description="Low complexity" evidence="1">
    <location>
        <begin position="29"/>
        <end position="40"/>
    </location>
</feature>
<dbReference type="EMBL" id="ML742092">
    <property type="protein sequence ID" value="KAE8150513.1"/>
    <property type="molecule type" value="Genomic_DNA"/>
</dbReference>
<feature type="region of interest" description="Disordered" evidence="1">
    <location>
        <begin position="1"/>
        <end position="556"/>
    </location>
</feature>
<gene>
    <name evidence="2" type="ORF">BDV25DRAFT_110328</name>
</gene>
<evidence type="ECO:0000313" key="2">
    <source>
        <dbReference type="EMBL" id="KAE8150513.1"/>
    </source>
</evidence>
<evidence type="ECO:0000256" key="1">
    <source>
        <dbReference type="SAM" id="MobiDB-lite"/>
    </source>
</evidence>
<dbReference type="OrthoDB" id="3600083at2759"/>
<feature type="compositionally biased region" description="Low complexity" evidence="1">
    <location>
        <begin position="236"/>
        <end position="264"/>
    </location>
</feature>
<protein>
    <recommendedName>
        <fullName evidence="4">Mucin-7</fullName>
    </recommendedName>
</protein>
<feature type="compositionally biased region" description="Polar residues" evidence="1">
    <location>
        <begin position="503"/>
        <end position="515"/>
    </location>
</feature>
<feature type="compositionally biased region" description="Low complexity" evidence="1">
    <location>
        <begin position="518"/>
        <end position="543"/>
    </location>
</feature>
<feature type="compositionally biased region" description="Low complexity" evidence="1">
    <location>
        <begin position="397"/>
        <end position="413"/>
    </location>
</feature>
<dbReference type="AlphaFoldDB" id="A0A5N6TVV7"/>
<evidence type="ECO:0008006" key="4">
    <source>
        <dbReference type="Google" id="ProtNLM"/>
    </source>
</evidence>
<evidence type="ECO:0000313" key="3">
    <source>
        <dbReference type="Proteomes" id="UP000325780"/>
    </source>
</evidence>
<accession>A0A5N6TVV7</accession>
<proteinExistence type="predicted"/>
<name>A0A5N6TVV7_ASPAV</name>
<feature type="compositionally biased region" description="Polar residues" evidence="1">
    <location>
        <begin position="59"/>
        <end position="76"/>
    </location>
</feature>
<reference evidence="2 3" key="1">
    <citation type="submission" date="2019-04" db="EMBL/GenBank/DDBJ databases">
        <title>Friends and foes A comparative genomics study of 23 Aspergillus species from section Flavi.</title>
        <authorList>
            <consortium name="DOE Joint Genome Institute"/>
            <person name="Kjaerbolling I."/>
            <person name="Vesth T."/>
            <person name="Frisvad J.C."/>
            <person name="Nybo J.L."/>
            <person name="Theobald S."/>
            <person name="Kildgaard S."/>
            <person name="Isbrandt T."/>
            <person name="Kuo A."/>
            <person name="Sato A."/>
            <person name="Lyhne E.K."/>
            <person name="Kogle M.E."/>
            <person name="Wiebenga A."/>
            <person name="Kun R.S."/>
            <person name="Lubbers R.J."/>
            <person name="Makela M.R."/>
            <person name="Barry K."/>
            <person name="Chovatia M."/>
            <person name="Clum A."/>
            <person name="Daum C."/>
            <person name="Haridas S."/>
            <person name="He G."/>
            <person name="LaButti K."/>
            <person name="Lipzen A."/>
            <person name="Mondo S."/>
            <person name="Riley R."/>
            <person name="Salamov A."/>
            <person name="Simmons B.A."/>
            <person name="Magnuson J.K."/>
            <person name="Henrissat B."/>
            <person name="Mortensen U.H."/>
            <person name="Larsen T.O."/>
            <person name="Devries R.P."/>
            <person name="Grigoriev I.V."/>
            <person name="Machida M."/>
            <person name="Baker S.E."/>
            <person name="Andersen M.R."/>
        </authorList>
    </citation>
    <scope>NUCLEOTIDE SEQUENCE [LARGE SCALE GENOMIC DNA]</scope>
    <source>
        <strain evidence="2 3">IBT 18842</strain>
    </source>
</reference>
<sequence length="556" mass="57845">MADTGAHPGVRSLLARFENNQNNAPSPPSRGRSPVGSESSAASRQLSKVRASFVAVDGATQSGAVAGLRSTSSRSDSPAGPPSRVRSFNSDDQNAPLKSPLASPIGNGIGAHQAFERISNESKPAPMVETPIAQVAPPDKGAEPLPKETTPSHTKEDEPAPKASATLSPTKPATKRPSAIHVDKTNKPVPKSTSSPGLKSPAHPRTPTSPVKPDTSKATRPARSPRPPASKEAMKPPASKPTRAPPTTTARPAARPTRSSMPARDLSKPTTSTAARTSKPEPKPTTRPARTPASTAASTTASTARGTAGTTTRGSSVTRKPSTLKTSTRRAVTPTASSVRKQTSAPSLQRQPAHERPQSRVSNTSSKAVDEGFLARMMRPTASSASKAHEKVDVKSPPRSTRTARPPTRPTSSKSDTHKTRPTMEKTVVEKPQEKPQAAPADKNEVQEKTEPEAAEITAIPEQETAVEPQAADVPQPATETSVEAPSETPDAEEPVQVEESPVGQTVDASASAEESITPAAEPTSTIPPTAAEETAVEAPAATDNVDADIGKLSLN</sequence>
<feature type="compositionally biased region" description="Low complexity" evidence="1">
    <location>
        <begin position="455"/>
        <end position="466"/>
    </location>
</feature>
<keyword evidence="3" id="KW-1185">Reference proteome</keyword>
<feature type="compositionally biased region" description="Polar residues" evidence="1">
    <location>
        <begin position="320"/>
        <end position="350"/>
    </location>
</feature>
<feature type="compositionally biased region" description="Basic and acidic residues" evidence="1">
    <location>
        <begin position="442"/>
        <end position="452"/>
    </location>
</feature>